<keyword evidence="5" id="KW-0539">Nucleus</keyword>
<dbReference type="GO" id="GO:0061575">
    <property type="term" value="F:cyclin-dependent protein serine/threonine kinase activator activity"/>
    <property type="evidence" value="ECO:0007669"/>
    <property type="project" value="InterPro"/>
</dbReference>
<evidence type="ECO:0000256" key="3">
    <source>
        <dbReference type="ARBA" id="ARBA00022771"/>
    </source>
</evidence>
<dbReference type="PROSITE" id="PS50089">
    <property type="entry name" value="ZF_RING_2"/>
    <property type="match status" value="1"/>
</dbReference>
<evidence type="ECO:0000259" key="12">
    <source>
        <dbReference type="PROSITE" id="PS50089"/>
    </source>
</evidence>
<evidence type="ECO:0000256" key="11">
    <source>
        <dbReference type="SAM" id="Coils"/>
    </source>
</evidence>
<dbReference type="GO" id="GO:0008270">
    <property type="term" value="F:zinc ion binding"/>
    <property type="evidence" value="ECO:0007669"/>
    <property type="project" value="UniProtKB-KW"/>
</dbReference>
<dbReference type="InterPro" id="IPR015877">
    <property type="entry name" value="MAT1_centre"/>
</dbReference>
<evidence type="ECO:0000256" key="8">
    <source>
        <dbReference type="ARBA" id="ARBA00077720"/>
    </source>
</evidence>
<sequence>MDDQICPRCKTTRYRNPSLKLMVNVCGHTLCENCVELLFIKGSGSCPECGVSLKRNNFRLQLFEDASVEKEVDIRKRILRDYNKKEEDFDSLNEYNDYLEEIETIIYNLSNNIDVPETNRRIEQYKKENKESIIRNKIKFNKDVLELERLIEEEQQHEINKREMLEKQEIEAKRRKIMEKEALIDELMFSDNDAKEILNFFAENKHQASTDVMDGEMKSVKKETIKRASYFSTGVKIGDNQIFSHTLPKIEEGPLYVYVEPEVVVEGPPYPSWNDLEAMGYLRHVRQESLDERAGGFMSSLACMRALQESMCGLYNISKKSEVSSAIA</sequence>
<keyword evidence="2" id="KW-0479">Metal-binding</keyword>
<comment type="caution">
    <text evidence="13">The sequence shown here is derived from an EMBL/GenBank/DDBJ whole genome shotgun (WGS) entry which is preliminary data.</text>
</comment>
<dbReference type="InterPro" id="IPR013083">
    <property type="entry name" value="Znf_RING/FYVE/PHD"/>
</dbReference>
<feature type="coiled-coil region" evidence="11">
    <location>
        <begin position="147"/>
        <end position="180"/>
    </location>
</feature>
<evidence type="ECO:0000256" key="9">
    <source>
        <dbReference type="ARBA" id="ARBA00083888"/>
    </source>
</evidence>
<dbReference type="EMBL" id="JBBCAQ010000036">
    <property type="protein sequence ID" value="KAK7575541.1"/>
    <property type="molecule type" value="Genomic_DNA"/>
</dbReference>
<dbReference type="Pfam" id="PF06391">
    <property type="entry name" value="MAT1"/>
    <property type="match status" value="1"/>
</dbReference>
<dbReference type="NCBIfam" id="TIGR00570">
    <property type="entry name" value="cdk7"/>
    <property type="match status" value="1"/>
</dbReference>
<dbReference type="GO" id="GO:0005675">
    <property type="term" value="C:transcription factor TFIIH holo complex"/>
    <property type="evidence" value="ECO:0007669"/>
    <property type="project" value="InterPro"/>
</dbReference>
<keyword evidence="3 10" id="KW-0863">Zinc-finger</keyword>
<evidence type="ECO:0000313" key="14">
    <source>
        <dbReference type="Proteomes" id="UP001367676"/>
    </source>
</evidence>
<dbReference type="InterPro" id="IPR017907">
    <property type="entry name" value="Znf_RING_CS"/>
</dbReference>
<evidence type="ECO:0000256" key="1">
    <source>
        <dbReference type="ARBA" id="ARBA00004123"/>
    </source>
</evidence>
<comment type="subcellular location">
    <subcellularLocation>
        <location evidence="1">Nucleus</location>
    </subcellularLocation>
</comment>
<name>A0AAN9TM05_9HEMI</name>
<dbReference type="SUPFAM" id="SSF57850">
    <property type="entry name" value="RING/U-box"/>
    <property type="match status" value="1"/>
</dbReference>
<reference evidence="13 14" key="1">
    <citation type="submission" date="2024-03" db="EMBL/GenBank/DDBJ databases">
        <title>Adaptation during the transition from Ophiocordyceps entomopathogen to insect associate is accompanied by gene loss and intensified selection.</title>
        <authorList>
            <person name="Ward C.M."/>
            <person name="Onetto C.A."/>
            <person name="Borneman A.R."/>
        </authorList>
    </citation>
    <scope>NUCLEOTIDE SEQUENCE [LARGE SCALE GENOMIC DNA]</scope>
    <source>
        <strain evidence="13">AWRI1</strain>
        <tissue evidence="13">Single Adult Female</tissue>
    </source>
</reference>
<dbReference type="InterPro" id="IPR004575">
    <property type="entry name" value="MAT1/Tfb3"/>
</dbReference>
<protein>
    <recommendedName>
        <fullName evidence="6">CDK-activating kinase assembly factor MAT1</fullName>
    </recommendedName>
    <alternativeName>
        <fullName evidence="9">CDK7/cyclin-H assembly factor</fullName>
    </alternativeName>
    <alternativeName>
        <fullName evidence="7">Menage a trois</fullName>
    </alternativeName>
    <alternativeName>
        <fullName evidence="8">RING finger protein MAT1</fullName>
    </alternativeName>
</protein>
<evidence type="ECO:0000256" key="10">
    <source>
        <dbReference type="PROSITE-ProRule" id="PRU00175"/>
    </source>
</evidence>
<organism evidence="13 14">
    <name type="scientific">Parthenolecanium corni</name>
    <dbReference type="NCBI Taxonomy" id="536013"/>
    <lineage>
        <taxon>Eukaryota</taxon>
        <taxon>Metazoa</taxon>
        <taxon>Ecdysozoa</taxon>
        <taxon>Arthropoda</taxon>
        <taxon>Hexapoda</taxon>
        <taxon>Insecta</taxon>
        <taxon>Pterygota</taxon>
        <taxon>Neoptera</taxon>
        <taxon>Paraneoptera</taxon>
        <taxon>Hemiptera</taxon>
        <taxon>Sternorrhyncha</taxon>
        <taxon>Coccoidea</taxon>
        <taxon>Coccidae</taxon>
        <taxon>Parthenolecanium</taxon>
    </lineage>
</organism>
<gene>
    <name evidence="13" type="ORF">V9T40_011827</name>
</gene>
<dbReference type="Proteomes" id="UP001367676">
    <property type="component" value="Unassembled WGS sequence"/>
</dbReference>
<keyword evidence="14" id="KW-1185">Reference proteome</keyword>
<dbReference type="InterPro" id="IPR057657">
    <property type="entry name" value="MAT1_CAK-anch"/>
</dbReference>
<keyword evidence="11" id="KW-0175">Coiled coil</keyword>
<dbReference type="Pfam" id="PF17121">
    <property type="entry name" value="zf-C3HC4_5"/>
    <property type="match status" value="1"/>
</dbReference>
<dbReference type="PANTHER" id="PTHR12683">
    <property type="entry name" value="CDK-ACTIVATING KINASE ASSEMBLY FACTOR MAT1"/>
    <property type="match status" value="1"/>
</dbReference>
<evidence type="ECO:0000256" key="6">
    <source>
        <dbReference type="ARBA" id="ARBA00074719"/>
    </source>
</evidence>
<dbReference type="InterPro" id="IPR001841">
    <property type="entry name" value="Znf_RING"/>
</dbReference>
<dbReference type="AlphaFoldDB" id="A0AAN9TM05"/>
<keyword evidence="4" id="KW-0862">Zinc</keyword>
<dbReference type="FunFam" id="3.30.40.10:FF:000037">
    <property type="entry name" value="Cdk-activating kinase assembly factor MAT1, centre"/>
    <property type="match status" value="1"/>
</dbReference>
<evidence type="ECO:0000256" key="7">
    <source>
        <dbReference type="ARBA" id="ARBA00077380"/>
    </source>
</evidence>
<dbReference type="GO" id="GO:0006357">
    <property type="term" value="P:regulation of transcription by RNA polymerase II"/>
    <property type="evidence" value="ECO:0007669"/>
    <property type="project" value="TreeGrafter"/>
</dbReference>
<accession>A0AAN9TM05</accession>
<dbReference type="PROSITE" id="PS00518">
    <property type="entry name" value="ZF_RING_1"/>
    <property type="match status" value="1"/>
</dbReference>
<dbReference type="SMART" id="SM00184">
    <property type="entry name" value="RING"/>
    <property type="match status" value="1"/>
</dbReference>
<evidence type="ECO:0000256" key="5">
    <source>
        <dbReference type="ARBA" id="ARBA00023242"/>
    </source>
</evidence>
<dbReference type="GO" id="GO:0006289">
    <property type="term" value="P:nucleotide-excision repair"/>
    <property type="evidence" value="ECO:0007669"/>
    <property type="project" value="InterPro"/>
</dbReference>
<dbReference type="Gene3D" id="3.30.40.10">
    <property type="entry name" value="Zinc/RING finger domain, C3HC4 (zinc finger)"/>
    <property type="match status" value="1"/>
</dbReference>
<evidence type="ECO:0000256" key="4">
    <source>
        <dbReference type="ARBA" id="ARBA00022833"/>
    </source>
</evidence>
<dbReference type="PANTHER" id="PTHR12683:SF13">
    <property type="entry name" value="CDK-ACTIVATING KINASE ASSEMBLY FACTOR MAT1"/>
    <property type="match status" value="1"/>
</dbReference>
<evidence type="ECO:0000313" key="13">
    <source>
        <dbReference type="EMBL" id="KAK7575541.1"/>
    </source>
</evidence>
<feature type="domain" description="RING-type" evidence="12">
    <location>
        <begin position="6"/>
        <end position="49"/>
    </location>
</feature>
<dbReference type="CDD" id="cd16517">
    <property type="entry name" value="RING-HC_MAT1"/>
    <property type="match status" value="1"/>
</dbReference>
<proteinExistence type="predicted"/>
<evidence type="ECO:0000256" key="2">
    <source>
        <dbReference type="ARBA" id="ARBA00022723"/>
    </source>
</evidence>
<dbReference type="Pfam" id="PF25811">
    <property type="entry name" value="CAK-anch_MAT1"/>
    <property type="match status" value="1"/>
</dbReference>